<keyword evidence="2" id="KW-0145">Chemotaxis</keyword>
<dbReference type="GO" id="GO:0006935">
    <property type="term" value="P:chemotaxis"/>
    <property type="evidence" value="ECO:0007669"/>
    <property type="project" value="UniProtKB-KW"/>
</dbReference>
<keyword evidence="3 5" id="KW-0597">Phosphoprotein</keyword>
<dbReference type="KEGG" id="dai:Desaci_0609"/>
<feature type="modified residue" description="4-aspartylphosphate" evidence="5">
    <location>
        <position position="55"/>
    </location>
</feature>
<evidence type="ECO:0000256" key="5">
    <source>
        <dbReference type="PROSITE-ProRule" id="PRU00169"/>
    </source>
</evidence>
<dbReference type="AlphaFoldDB" id="I4D1J7"/>
<sequence>MSATKVMIVDDSFFSRTLIAETLQLGGCEVVGEADSFDSLIETYNDCKPDIVTMDIVMPGTDGFECSRSLLMNDPSAKIILVSSMKDEETEAEAKRIGIAGYVQKPVDGEYLLNVIKNILSPDTLYEQLIELAPETFNEAISQNITRMAKTPVSFEPMETFDVNYVSKGITTVIGIIGRYSGSMILDLSLETAEQIVEALLHRPSKNREEVIAMVAELANIIAGVACSMLNKKDKTFGLRVSPPSVFFNSSSEIASPNLKMQSSLAQTSFGPILLGIGFKKGAASWI</sequence>
<gene>
    <name evidence="7" type="ordered locus">Desaci_0609</name>
</gene>
<dbReference type="PANTHER" id="PTHR44591">
    <property type="entry name" value="STRESS RESPONSE REGULATOR PROTEIN 1"/>
    <property type="match status" value="1"/>
</dbReference>
<evidence type="ECO:0000259" key="6">
    <source>
        <dbReference type="PROSITE" id="PS50110"/>
    </source>
</evidence>
<proteinExistence type="predicted"/>
<evidence type="ECO:0000313" key="7">
    <source>
        <dbReference type="EMBL" id="AFM39671.1"/>
    </source>
</evidence>
<feature type="domain" description="Response regulatory" evidence="6">
    <location>
        <begin position="5"/>
        <end position="120"/>
    </location>
</feature>
<keyword evidence="8" id="KW-1185">Reference proteome</keyword>
<comment type="function">
    <text evidence="4">May play the central regulatory role in sporulation. It may be an element of the effector pathway responsible for the activation of sporulation genes in response to nutritional stress. Spo0A may act in concert with spo0H (a sigma factor) to control the expression of some genes that are critical to the sporulation process.</text>
</comment>
<dbReference type="InterPro" id="IPR028976">
    <property type="entry name" value="CheC-like_sf"/>
</dbReference>
<dbReference type="InterPro" id="IPR011006">
    <property type="entry name" value="CheY-like_superfamily"/>
</dbReference>
<dbReference type="Pfam" id="PF13690">
    <property type="entry name" value="CheX"/>
    <property type="match status" value="1"/>
</dbReference>
<name>I4D1J7_DESAJ</name>
<accession>I4D1J7</accession>
<dbReference type="EMBL" id="CP003639">
    <property type="protein sequence ID" value="AFM39671.1"/>
    <property type="molecule type" value="Genomic_DNA"/>
</dbReference>
<dbReference type="SUPFAM" id="SSF103039">
    <property type="entry name" value="CheC-like"/>
    <property type="match status" value="1"/>
</dbReference>
<keyword evidence="7" id="KW-0238">DNA-binding</keyword>
<dbReference type="Gene3D" id="3.40.1550.10">
    <property type="entry name" value="CheC-like"/>
    <property type="match status" value="1"/>
</dbReference>
<dbReference type="STRING" id="646529.Desaci_0609"/>
<dbReference type="Gene3D" id="3.40.50.2300">
    <property type="match status" value="1"/>
</dbReference>
<evidence type="ECO:0000256" key="4">
    <source>
        <dbReference type="ARBA" id="ARBA00024867"/>
    </source>
</evidence>
<dbReference type="RefSeq" id="WP_014825683.1">
    <property type="nucleotide sequence ID" value="NC_018068.1"/>
</dbReference>
<dbReference type="GO" id="GO:0000160">
    <property type="term" value="P:phosphorelay signal transduction system"/>
    <property type="evidence" value="ECO:0007669"/>
    <property type="project" value="InterPro"/>
</dbReference>
<dbReference type="InterPro" id="IPR028051">
    <property type="entry name" value="CheX-like_dom"/>
</dbReference>
<organism evidence="7 8">
    <name type="scientific">Desulfosporosinus acidiphilus (strain DSM 22704 / JCM 16185 / SJ4)</name>
    <dbReference type="NCBI Taxonomy" id="646529"/>
    <lineage>
        <taxon>Bacteria</taxon>
        <taxon>Bacillati</taxon>
        <taxon>Bacillota</taxon>
        <taxon>Clostridia</taxon>
        <taxon>Eubacteriales</taxon>
        <taxon>Desulfitobacteriaceae</taxon>
        <taxon>Desulfosporosinus</taxon>
    </lineage>
</organism>
<dbReference type="Pfam" id="PF00072">
    <property type="entry name" value="Response_reg"/>
    <property type="match status" value="1"/>
</dbReference>
<dbReference type="PROSITE" id="PS50110">
    <property type="entry name" value="RESPONSE_REGULATORY"/>
    <property type="match status" value="1"/>
</dbReference>
<dbReference type="InterPro" id="IPR050595">
    <property type="entry name" value="Bact_response_regulator"/>
</dbReference>
<dbReference type="SUPFAM" id="SSF52172">
    <property type="entry name" value="CheY-like"/>
    <property type="match status" value="1"/>
</dbReference>
<dbReference type="InterPro" id="IPR001789">
    <property type="entry name" value="Sig_transdc_resp-reg_receiver"/>
</dbReference>
<protein>
    <recommendedName>
        <fullName evidence="1">Stage 0 sporulation protein A homolog</fullName>
    </recommendedName>
</protein>
<dbReference type="CDD" id="cd17906">
    <property type="entry name" value="CheX"/>
    <property type="match status" value="1"/>
</dbReference>
<evidence type="ECO:0000256" key="1">
    <source>
        <dbReference type="ARBA" id="ARBA00018672"/>
    </source>
</evidence>
<dbReference type="PANTHER" id="PTHR44591:SF3">
    <property type="entry name" value="RESPONSE REGULATORY DOMAIN-CONTAINING PROTEIN"/>
    <property type="match status" value="1"/>
</dbReference>
<dbReference type="Proteomes" id="UP000002892">
    <property type="component" value="Chromosome"/>
</dbReference>
<evidence type="ECO:0000313" key="8">
    <source>
        <dbReference type="Proteomes" id="UP000002892"/>
    </source>
</evidence>
<evidence type="ECO:0000256" key="2">
    <source>
        <dbReference type="ARBA" id="ARBA00022500"/>
    </source>
</evidence>
<dbReference type="HOGENOM" id="CLU_959540_0_0_9"/>
<dbReference type="SMART" id="SM00448">
    <property type="entry name" value="REC"/>
    <property type="match status" value="1"/>
</dbReference>
<dbReference type="GO" id="GO:0003677">
    <property type="term" value="F:DNA binding"/>
    <property type="evidence" value="ECO:0007669"/>
    <property type="project" value="UniProtKB-KW"/>
</dbReference>
<reference evidence="7 8" key="1">
    <citation type="journal article" date="2012" name="J. Bacteriol.">
        <title>Complete genome sequences of Desulfosporosinus orientis DSM765T, Desulfosporosinus youngiae DSM17734T, Desulfosporosinus meridiei DSM13257T, and Desulfosporosinus acidiphilus DSM22704T.</title>
        <authorList>
            <person name="Pester M."/>
            <person name="Brambilla E."/>
            <person name="Alazard D."/>
            <person name="Rattei T."/>
            <person name="Weinmaier T."/>
            <person name="Han J."/>
            <person name="Lucas S."/>
            <person name="Lapidus A."/>
            <person name="Cheng J.F."/>
            <person name="Goodwin L."/>
            <person name="Pitluck S."/>
            <person name="Peters L."/>
            <person name="Ovchinnikova G."/>
            <person name="Teshima H."/>
            <person name="Detter J.C."/>
            <person name="Han C.S."/>
            <person name="Tapia R."/>
            <person name="Land M.L."/>
            <person name="Hauser L."/>
            <person name="Kyrpides N.C."/>
            <person name="Ivanova N.N."/>
            <person name="Pagani I."/>
            <person name="Huntmann M."/>
            <person name="Wei C.L."/>
            <person name="Davenport K.W."/>
            <person name="Daligault H."/>
            <person name="Chain P.S."/>
            <person name="Chen A."/>
            <person name="Mavromatis K."/>
            <person name="Markowitz V."/>
            <person name="Szeto E."/>
            <person name="Mikhailova N."/>
            <person name="Pati A."/>
            <person name="Wagner M."/>
            <person name="Woyke T."/>
            <person name="Ollivier B."/>
            <person name="Klenk H.P."/>
            <person name="Spring S."/>
            <person name="Loy A."/>
        </authorList>
    </citation>
    <scope>NUCLEOTIDE SEQUENCE [LARGE SCALE GENOMIC DNA]</scope>
    <source>
        <strain evidence="8">DSM 22704 / JCM 16185 / SJ4</strain>
    </source>
</reference>
<dbReference type="eggNOG" id="COG2197">
    <property type="taxonomic scope" value="Bacteria"/>
</dbReference>
<evidence type="ECO:0000256" key="3">
    <source>
        <dbReference type="ARBA" id="ARBA00022553"/>
    </source>
</evidence>